<evidence type="ECO:0000313" key="2">
    <source>
        <dbReference type="EMBL" id="CAB4676882.1"/>
    </source>
</evidence>
<organism evidence="2">
    <name type="scientific">freshwater metagenome</name>
    <dbReference type="NCBI Taxonomy" id="449393"/>
    <lineage>
        <taxon>unclassified sequences</taxon>
        <taxon>metagenomes</taxon>
        <taxon>ecological metagenomes</taxon>
    </lineage>
</organism>
<dbReference type="EMBL" id="CAEZWW010000112">
    <property type="protein sequence ID" value="CAB4676882.1"/>
    <property type="molecule type" value="Genomic_DNA"/>
</dbReference>
<accession>A0A6J6MST0</accession>
<dbReference type="Pfam" id="PF26571">
    <property type="entry name" value="VldE"/>
    <property type="match status" value="1"/>
</dbReference>
<dbReference type="InterPro" id="IPR058593">
    <property type="entry name" value="ARB_07466-like_C"/>
</dbReference>
<feature type="domain" description="ARB-07466-like C-terminal" evidence="1">
    <location>
        <begin position="84"/>
        <end position="191"/>
    </location>
</feature>
<reference evidence="2" key="1">
    <citation type="submission" date="2020-05" db="EMBL/GenBank/DDBJ databases">
        <authorList>
            <person name="Chiriac C."/>
            <person name="Salcher M."/>
            <person name="Ghai R."/>
            <person name="Kavagutti S V."/>
        </authorList>
    </citation>
    <scope>NUCLEOTIDE SEQUENCE</scope>
</reference>
<protein>
    <submittedName>
        <fullName evidence="2">Unannotated protein</fullName>
    </submittedName>
</protein>
<evidence type="ECO:0000259" key="1">
    <source>
        <dbReference type="Pfam" id="PF26571"/>
    </source>
</evidence>
<proteinExistence type="predicted"/>
<gene>
    <name evidence="2" type="ORF">UFOPK2310_00962</name>
</gene>
<dbReference type="AlphaFoldDB" id="A0A6J6MST0"/>
<name>A0A6J6MST0_9ZZZZ</name>
<sequence>MGRGARPPRVGLVAGFVAVAVIIGIPIAQAGDGIWQPSSWTGPLAGAPVPGEGLPPAATPAYPVALPPTYDVSAEYEGQAQCDPSAKPGTQRLSDLIKATYGADQTVWIPRACDIGGQSEHKEGRALDWMVSVRNAQQRANAETFLNWLLGPDQAGIPYGNAIRLGVMYIGWNDRIWRGYDINRGWTELKGCFSKPEQGNDTVCHRNHIHISLTWDGATATSSFWDGSPIDAPFCKGQSSGATTGDFTPTGEMVAIAPFNALNTRVGVGDQGRCRILQDRFSGDGNRIYVKVTGIGGVPATGVTGVTINVSALGANSASRVRVWSPGQRVSQTVVNTIMNGDASGTATLPVSSDGTIVLATTSGATDLIVDVVGYYTKSKGGTGASTEPPANNAPVAPAPSAPIGPVDFFPVGSMIGYESTTDGPLQPGEERTVNLIGVPADATSALIFITSKDATSGGSVRIGRTDKSASAKFRFPRATMHKAVMLVPVSGGAVSLAASKKPAVNLRVEVLGYGTGATPSTAIALSPRFVFGSKFTAGETKSFKVAKQFGLPGVKKLKAVLLRVQTKRSPTDGTVTVYASGGQPPATRSAPVVANTRYAALVLAPVGSDGQILVTSSVAASANATIVGYVR</sequence>